<evidence type="ECO:0000256" key="2">
    <source>
        <dbReference type="ARBA" id="ARBA00022525"/>
    </source>
</evidence>
<dbReference type="InterPro" id="IPR001343">
    <property type="entry name" value="Hemolysn_Ca-bd"/>
</dbReference>
<dbReference type="EMBL" id="FOCO01000020">
    <property type="protein sequence ID" value="SEN66538.1"/>
    <property type="molecule type" value="Genomic_DNA"/>
</dbReference>
<comment type="subcellular location">
    <subcellularLocation>
        <location evidence="1">Secreted</location>
    </subcellularLocation>
</comment>
<dbReference type="InterPro" id="IPR011049">
    <property type="entry name" value="Serralysin-like_metalloprot_C"/>
</dbReference>
<dbReference type="InterPro" id="IPR018511">
    <property type="entry name" value="Hemolysin-typ_Ca-bd_CS"/>
</dbReference>
<evidence type="ECO:0000256" key="1">
    <source>
        <dbReference type="ARBA" id="ARBA00004613"/>
    </source>
</evidence>
<evidence type="ECO:0000313" key="3">
    <source>
        <dbReference type="EMBL" id="SEN66538.1"/>
    </source>
</evidence>
<dbReference type="PRINTS" id="PR00313">
    <property type="entry name" value="CABNDNGRPT"/>
</dbReference>
<dbReference type="PROSITE" id="PS00330">
    <property type="entry name" value="HEMOLYSIN_CALCIUM"/>
    <property type="match status" value="2"/>
</dbReference>
<dbReference type="PANTHER" id="PTHR38340:SF1">
    <property type="entry name" value="S-LAYER PROTEIN"/>
    <property type="match status" value="1"/>
</dbReference>
<dbReference type="Gene3D" id="2.150.10.10">
    <property type="entry name" value="Serralysin-like metalloprotease, C-terminal"/>
    <property type="match status" value="3"/>
</dbReference>
<reference evidence="3 4" key="1">
    <citation type="submission" date="2016-10" db="EMBL/GenBank/DDBJ databases">
        <authorList>
            <person name="de Groot N.N."/>
        </authorList>
    </citation>
    <scope>NUCLEOTIDE SEQUENCE [LARGE SCALE GENOMIC DNA]</scope>
    <source>
        <strain evidence="3 4">CGMCC 1.10836</strain>
    </source>
</reference>
<organism evidence="3 4">
    <name type="scientific">Pseudorhodobacter antarcticus</name>
    <dbReference type="NCBI Taxonomy" id="1077947"/>
    <lineage>
        <taxon>Bacteria</taxon>
        <taxon>Pseudomonadati</taxon>
        <taxon>Pseudomonadota</taxon>
        <taxon>Alphaproteobacteria</taxon>
        <taxon>Rhodobacterales</taxon>
        <taxon>Paracoccaceae</taxon>
        <taxon>Pseudorhodobacter</taxon>
    </lineage>
</organism>
<keyword evidence="2" id="KW-0964">Secreted</keyword>
<dbReference type="Pfam" id="PF00353">
    <property type="entry name" value="HemolysinCabind"/>
    <property type="match status" value="7"/>
</dbReference>
<dbReference type="STRING" id="1077947.SAMN05216227_10206"/>
<dbReference type="GO" id="GO:0005509">
    <property type="term" value="F:calcium ion binding"/>
    <property type="evidence" value="ECO:0007669"/>
    <property type="project" value="InterPro"/>
</dbReference>
<dbReference type="Proteomes" id="UP000183002">
    <property type="component" value="Unassembled WGS sequence"/>
</dbReference>
<dbReference type="SUPFAM" id="SSF51120">
    <property type="entry name" value="beta-Roll"/>
    <property type="match status" value="3"/>
</dbReference>
<dbReference type="GO" id="GO:0005576">
    <property type="term" value="C:extracellular region"/>
    <property type="evidence" value="ECO:0007669"/>
    <property type="project" value="UniProtKB-SubCell"/>
</dbReference>
<dbReference type="InterPro" id="IPR050557">
    <property type="entry name" value="RTX_toxin/Mannuronan_C5-epim"/>
</dbReference>
<dbReference type="PANTHER" id="PTHR38340">
    <property type="entry name" value="S-LAYER PROTEIN"/>
    <property type="match status" value="1"/>
</dbReference>
<protein>
    <submittedName>
        <fullName evidence="3">Hemolysin-type calcium-binding repeat-containing protein</fullName>
    </submittedName>
</protein>
<name>A0A1H8IFT9_9RHOB</name>
<proteinExistence type="predicted"/>
<gene>
    <name evidence="3" type="ORF">SAMN05216227_10206</name>
</gene>
<accession>A0A1H8IFT9</accession>
<sequence length="491" mass="49774">MDSRHLHCKHGLQFIAWLDTSHHRQKEVACAFIYLAVNDMLIGGAGTDRVVYAGPASNFSFTASGSDIIVNGTVGGEGTDTLSGIEQIDFNGVVYNLRAGGTGNDNLFGGIGSDLFVTGCGNDAAYGGDGADAFYGGAGNDQLYAGAGDDLAYGEDGADTIHADAGNDTVFGGAGNDTVNGDAGDDLIYGDAGNDGVSGGLGNNTVYGGDADDTVSGSGGEDVLYGDDGADTVYGGDDNDTLYGGAGADNLSGDSGADVFYAGAGDTVFGGSTGIDNDTLFLENVESITYGSGGESGTVTFTAASGGGTLSFSDIENVRIIGQVDGTGGNDSMEAGFVDADGDQIGAGSDTVYGGAGNDTIAAGSGNDRVFGGIGDDRLAGDAGNDTLTGGAGNDVLFGGEGSDRFILDSNFGNDTIFGGETGTDVDVLDTSGSSGAQNITLNRSEAGNFISAQKHCRIFRNRTVRDGRQRRYVHRHGCHVWGDGRWRRRQ</sequence>
<evidence type="ECO:0000313" key="4">
    <source>
        <dbReference type="Proteomes" id="UP000183002"/>
    </source>
</evidence>
<keyword evidence="4" id="KW-1185">Reference proteome</keyword>
<dbReference type="AlphaFoldDB" id="A0A1H8IFT9"/>
<dbReference type="RefSeq" id="WP_175469288.1">
    <property type="nucleotide sequence ID" value="NZ_FOCO01000020.1"/>
</dbReference>